<evidence type="ECO:0000256" key="1">
    <source>
        <dbReference type="ARBA" id="ARBA00006484"/>
    </source>
</evidence>
<protein>
    <submittedName>
        <fullName evidence="3">Short-chain dehydrogenase/reductase SDR</fullName>
    </submittedName>
</protein>
<dbReference type="Pfam" id="PF13561">
    <property type="entry name" value="adh_short_C2"/>
    <property type="match status" value="1"/>
</dbReference>
<proteinExistence type="inferred from homology"/>
<name>K9H6M8_9PROT</name>
<dbReference type="EMBL" id="ANHY01000002">
    <property type="protein sequence ID" value="EKV32689.1"/>
    <property type="molecule type" value="Genomic_DNA"/>
</dbReference>
<dbReference type="PATRIC" id="fig|1238182.3.peg.64"/>
<reference evidence="3 4" key="1">
    <citation type="journal article" date="2013" name="Genome Announc.">
        <title>Draft Genome Sequence of an Alphaproteobacterium, Caenispirillum salinarum AK4(T), Isolated from a Solar Saltern.</title>
        <authorList>
            <person name="Khatri I."/>
            <person name="Singh A."/>
            <person name="Korpole S."/>
            <person name="Pinnaka A.K."/>
            <person name="Subramanian S."/>
        </authorList>
    </citation>
    <scope>NUCLEOTIDE SEQUENCE [LARGE SCALE GENOMIC DNA]</scope>
    <source>
        <strain evidence="3 4">AK4</strain>
    </source>
</reference>
<dbReference type="SUPFAM" id="SSF51735">
    <property type="entry name" value="NAD(P)-binding Rossmann-fold domains"/>
    <property type="match status" value="1"/>
</dbReference>
<dbReference type="GO" id="GO:0016491">
    <property type="term" value="F:oxidoreductase activity"/>
    <property type="evidence" value="ECO:0007669"/>
    <property type="project" value="UniProtKB-KW"/>
</dbReference>
<dbReference type="eggNOG" id="COG1028">
    <property type="taxonomic scope" value="Bacteria"/>
</dbReference>
<dbReference type="PRINTS" id="PR00081">
    <property type="entry name" value="GDHRDH"/>
</dbReference>
<dbReference type="PANTHER" id="PTHR43639">
    <property type="entry name" value="OXIDOREDUCTASE, SHORT-CHAIN DEHYDROGENASE/REDUCTASE FAMILY (AFU_ORTHOLOGUE AFUA_5G02870)"/>
    <property type="match status" value="1"/>
</dbReference>
<comment type="caution">
    <text evidence="3">The sequence shown here is derived from an EMBL/GenBank/DDBJ whole genome shotgun (WGS) entry which is preliminary data.</text>
</comment>
<dbReference type="Proteomes" id="UP000009881">
    <property type="component" value="Unassembled WGS sequence"/>
</dbReference>
<dbReference type="AlphaFoldDB" id="K9H6M8"/>
<dbReference type="Gene3D" id="3.40.50.720">
    <property type="entry name" value="NAD(P)-binding Rossmann-like Domain"/>
    <property type="match status" value="1"/>
</dbReference>
<evidence type="ECO:0000313" key="4">
    <source>
        <dbReference type="Proteomes" id="UP000009881"/>
    </source>
</evidence>
<dbReference type="STRING" id="1238182.C882_1526"/>
<organism evidence="3 4">
    <name type="scientific">Caenispirillum salinarum AK4</name>
    <dbReference type="NCBI Taxonomy" id="1238182"/>
    <lineage>
        <taxon>Bacteria</taxon>
        <taxon>Pseudomonadati</taxon>
        <taxon>Pseudomonadota</taxon>
        <taxon>Alphaproteobacteria</taxon>
        <taxon>Rhodospirillales</taxon>
        <taxon>Novispirillaceae</taxon>
        <taxon>Caenispirillum</taxon>
    </lineage>
</organism>
<dbReference type="OrthoDB" id="8665216at2"/>
<comment type="similarity">
    <text evidence="1">Belongs to the short-chain dehydrogenases/reductases (SDR) family.</text>
</comment>
<evidence type="ECO:0000313" key="3">
    <source>
        <dbReference type="EMBL" id="EKV32689.1"/>
    </source>
</evidence>
<accession>K9H6M8</accession>
<gene>
    <name evidence="3" type="ORF">C882_1526</name>
</gene>
<sequence>MSPAAPAGTALVTNATGFAGPPAVTALLEAGFRVLAHDPAFGDSADWERFRDGRDDLLPIAEAEPEAVVARAFEHAGALHTIVSNDHFPAPAQDPDTAPAAALRDNHEALVVFPFRLIQAALPRLRRQEAANIVMITSNRTRLPLSGGAFPDAARAGVNALVRSLAIDCARDGITVNAIAPNYLYSEAYYPRAFFKDTEEGRAYVRRTVPIGRLAEPEEIGEVIAFLATAKTRFLTGAVIDFSGGWPFGEARPPG</sequence>
<dbReference type="RefSeq" id="WP_009538516.1">
    <property type="nucleotide sequence ID" value="NZ_ANHY01000002.1"/>
</dbReference>
<dbReference type="PANTHER" id="PTHR43639:SF1">
    <property type="entry name" value="SHORT-CHAIN DEHYDROGENASE_REDUCTASE FAMILY PROTEIN"/>
    <property type="match status" value="1"/>
</dbReference>
<keyword evidence="2" id="KW-0560">Oxidoreductase</keyword>
<evidence type="ECO:0000256" key="2">
    <source>
        <dbReference type="ARBA" id="ARBA00023002"/>
    </source>
</evidence>
<keyword evidence="4" id="KW-1185">Reference proteome</keyword>
<dbReference type="InterPro" id="IPR036291">
    <property type="entry name" value="NAD(P)-bd_dom_sf"/>
</dbReference>
<dbReference type="InterPro" id="IPR002347">
    <property type="entry name" value="SDR_fam"/>
</dbReference>